<dbReference type="InterPro" id="IPR023271">
    <property type="entry name" value="Aquaporin-like"/>
</dbReference>
<comment type="similarity">
    <text evidence="2">Belongs to the MIP/aquaporin (TC 1.A.8) family.</text>
</comment>
<dbReference type="Pfam" id="PF00230">
    <property type="entry name" value="MIP"/>
    <property type="match status" value="1"/>
</dbReference>
<sequence length="94" mass="9935">MFEETNWKTIGAELLGTFFLIFFGVNEALEEGGMQGLITLALTLMVLVHVLGPVSGCHLNPVITIPTLLSGKISRDDAIAYIAAQIIGATAGFA</sequence>
<dbReference type="PANTHER" id="PTHR19139">
    <property type="entry name" value="AQUAPORIN TRANSPORTER"/>
    <property type="match status" value="1"/>
</dbReference>
<protein>
    <recommendedName>
        <fullName evidence="8">Aquaporin</fullName>
    </recommendedName>
</protein>
<dbReference type="PRINTS" id="PR00783">
    <property type="entry name" value="MINTRINSICP"/>
</dbReference>
<dbReference type="GO" id="GO:0005886">
    <property type="term" value="C:plasma membrane"/>
    <property type="evidence" value="ECO:0007669"/>
    <property type="project" value="TreeGrafter"/>
</dbReference>
<dbReference type="AlphaFoldDB" id="A0A382X4G1"/>
<evidence type="ECO:0000256" key="6">
    <source>
        <dbReference type="SAM" id="Phobius"/>
    </source>
</evidence>
<evidence type="ECO:0000256" key="5">
    <source>
        <dbReference type="ARBA" id="ARBA00023136"/>
    </source>
</evidence>
<reference evidence="7" key="1">
    <citation type="submission" date="2018-05" db="EMBL/GenBank/DDBJ databases">
        <authorList>
            <person name="Lanie J.A."/>
            <person name="Ng W.-L."/>
            <person name="Kazmierczak K.M."/>
            <person name="Andrzejewski T.M."/>
            <person name="Davidsen T.M."/>
            <person name="Wayne K.J."/>
            <person name="Tettelin H."/>
            <person name="Glass J.I."/>
            <person name="Rusch D."/>
            <person name="Podicherti R."/>
            <person name="Tsui H.-C.T."/>
            <person name="Winkler M.E."/>
        </authorList>
    </citation>
    <scope>NUCLEOTIDE SEQUENCE</scope>
</reference>
<evidence type="ECO:0008006" key="8">
    <source>
        <dbReference type="Google" id="ProtNLM"/>
    </source>
</evidence>
<keyword evidence="5 6" id="KW-0472">Membrane</keyword>
<dbReference type="SUPFAM" id="SSF81338">
    <property type="entry name" value="Aquaporin-like"/>
    <property type="match status" value="1"/>
</dbReference>
<dbReference type="EMBL" id="UINC01164797">
    <property type="protein sequence ID" value="SVD65833.1"/>
    <property type="molecule type" value="Genomic_DNA"/>
</dbReference>
<feature type="transmembrane region" description="Helical" evidence="6">
    <location>
        <begin position="6"/>
        <end position="25"/>
    </location>
</feature>
<dbReference type="Gene3D" id="1.20.1080.10">
    <property type="entry name" value="Glycerol uptake facilitator protein"/>
    <property type="match status" value="1"/>
</dbReference>
<feature type="non-terminal residue" evidence="7">
    <location>
        <position position="94"/>
    </location>
</feature>
<comment type="subcellular location">
    <subcellularLocation>
        <location evidence="1">Membrane</location>
        <topology evidence="1">Multi-pass membrane protein</topology>
    </subcellularLocation>
</comment>
<proteinExistence type="inferred from homology"/>
<evidence type="ECO:0000256" key="4">
    <source>
        <dbReference type="ARBA" id="ARBA00022989"/>
    </source>
</evidence>
<evidence type="ECO:0000256" key="1">
    <source>
        <dbReference type="ARBA" id="ARBA00004141"/>
    </source>
</evidence>
<accession>A0A382X4G1</accession>
<gene>
    <name evidence="7" type="ORF">METZ01_LOCUS418687</name>
</gene>
<evidence type="ECO:0000313" key="7">
    <source>
        <dbReference type="EMBL" id="SVD65833.1"/>
    </source>
</evidence>
<evidence type="ECO:0000256" key="3">
    <source>
        <dbReference type="ARBA" id="ARBA00022692"/>
    </source>
</evidence>
<keyword evidence="3 6" id="KW-0812">Transmembrane</keyword>
<dbReference type="InterPro" id="IPR034294">
    <property type="entry name" value="Aquaporin_transptr"/>
</dbReference>
<dbReference type="InterPro" id="IPR000425">
    <property type="entry name" value="MIP"/>
</dbReference>
<name>A0A382X4G1_9ZZZZ</name>
<feature type="transmembrane region" description="Helical" evidence="6">
    <location>
        <begin position="37"/>
        <end position="56"/>
    </location>
</feature>
<organism evidence="7">
    <name type="scientific">marine metagenome</name>
    <dbReference type="NCBI Taxonomy" id="408172"/>
    <lineage>
        <taxon>unclassified sequences</taxon>
        <taxon>metagenomes</taxon>
        <taxon>ecological metagenomes</taxon>
    </lineage>
</organism>
<evidence type="ECO:0000256" key="2">
    <source>
        <dbReference type="ARBA" id="ARBA00006175"/>
    </source>
</evidence>
<keyword evidence="4 6" id="KW-1133">Transmembrane helix</keyword>
<dbReference type="GO" id="GO:0015250">
    <property type="term" value="F:water channel activity"/>
    <property type="evidence" value="ECO:0007669"/>
    <property type="project" value="TreeGrafter"/>
</dbReference>
<dbReference type="PANTHER" id="PTHR19139:SF199">
    <property type="entry name" value="MIP17260P"/>
    <property type="match status" value="1"/>
</dbReference>